<dbReference type="GeneID" id="35598510"/>
<dbReference type="AlphaFoldDB" id="A0A2D3UWH7"/>
<dbReference type="Proteomes" id="UP000225277">
    <property type="component" value="Unassembled WGS sequence"/>
</dbReference>
<feature type="compositionally biased region" description="Polar residues" evidence="1">
    <location>
        <begin position="72"/>
        <end position="83"/>
    </location>
</feature>
<evidence type="ECO:0000313" key="3">
    <source>
        <dbReference type="Proteomes" id="UP000225277"/>
    </source>
</evidence>
<gene>
    <name evidence="2" type="ORF">RCC_03304</name>
</gene>
<sequence>MIDCILSSTYRFSKTQRIEAKTPSPFETLFISVSFAATRRPNTDNDNDNDTPNATTKNAATATKTRTTKTNSSQTSCPTNQSSYSYNQKTYCCPGNFYGSGSDALCGISCSGNAAATSAIPSNLSCSSTIMITENSYQSKVAAATAGTATSSGVAAAIVTAGPMFGALVFAGGVLVAV</sequence>
<keyword evidence="3" id="KW-1185">Reference proteome</keyword>
<evidence type="ECO:0000256" key="1">
    <source>
        <dbReference type="SAM" id="MobiDB-lite"/>
    </source>
</evidence>
<organism evidence="2 3">
    <name type="scientific">Ramularia collo-cygni</name>
    <dbReference type="NCBI Taxonomy" id="112498"/>
    <lineage>
        <taxon>Eukaryota</taxon>
        <taxon>Fungi</taxon>
        <taxon>Dikarya</taxon>
        <taxon>Ascomycota</taxon>
        <taxon>Pezizomycotina</taxon>
        <taxon>Dothideomycetes</taxon>
        <taxon>Dothideomycetidae</taxon>
        <taxon>Mycosphaerellales</taxon>
        <taxon>Mycosphaerellaceae</taxon>
        <taxon>Ramularia</taxon>
    </lineage>
</organism>
<evidence type="ECO:0000313" key="2">
    <source>
        <dbReference type="EMBL" id="CZT17470.1"/>
    </source>
</evidence>
<reference evidence="2 3" key="1">
    <citation type="submission" date="2016-03" db="EMBL/GenBank/DDBJ databases">
        <authorList>
            <person name="Ploux O."/>
        </authorList>
    </citation>
    <scope>NUCLEOTIDE SEQUENCE [LARGE SCALE GENOMIC DNA]</scope>
    <source>
        <strain evidence="2 3">URUG2</strain>
    </source>
</reference>
<protein>
    <submittedName>
        <fullName evidence="2">Uncharacterized protein</fullName>
    </submittedName>
</protein>
<dbReference type="RefSeq" id="XP_023624362.1">
    <property type="nucleotide sequence ID" value="XM_023768594.1"/>
</dbReference>
<dbReference type="EMBL" id="FJUY01000004">
    <property type="protein sequence ID" value="CZT17470.1"/>
    <property type="molecule type" value="Genomic_DNA"/>
</dbReference>
<feature type="compositionally biased region" description="Low complexity" evidence="1">
    <location>
        <begin position="50"/>
        <end position="71"/>
    </location>
</feature>
<accession>A0A2D3UWH7</accession>
<proteinExistence type="predicted"/>
<feature type="region of interest" description="Disordered" evidence="1">
    <location>
        <begin position="39"/>
        <end position="83"/>
    </location>
</feature>
<name>A0A2D3UWH7_9PEZI</name>